<keyword evidence="3" id="KW-1185">Reference proteome</keyword>
<name>A0A2R4CCH8_9BURK</name>
<dbReference type="KEGG" id="masz:C9I28_18110"/>
<evidence type="ECO:0000256" key="1">
    <source>
        <dbReference type="SAM" id="SignalP"/>
    </source>
</evidence>
<reference evidence="2 3" key="1">
    <citation type="submission" date="2018-03" db="EMBL/GenBank/DDBJ databases">
        <title>Massilia armeniaca sp. nov., isolated from desert soil.</title>
        <authorList>
            <person name="Huang H."/>
            <person name="Ren M."/>
        </authorList>
    </citation>
    <scope>NUCLEOTIDE SEQUENCE [LARGE SCALE GENOMIC DNA]</scope>
    <source>
        <strain evidence="2 3">ZMN-3</strain>
    </source>
</reference>
<dbReference type="RefSeq" id="WP_107142688.1">
    <property type="nucleotide sequence ID" value="NZ_CP028324.1"/>
</dbReference>
<proteinExistence type="predicted"/>
<protein>
    <recommendedName>
        <fullName evidence="4">PEP-CTERM sorting domain-containing protein</fullName>
    </recommendedName>
</protein>
<dbReference type="OrthoDB" id="8756331at2"/>
<feature type="signal peptide" evidence="1">
    <location>
        <begin position="1"/>
        <end position="27"/>
    </location>
</feature>
<accession>A0A2R4CCH8</accession>
<dbReference type="Proteomes" id="UP000240505">
    <property type="component" value="Chromosome"/>
</dbReference>
<evidence type="ECO:0000313" key="2">
    <source>
        <dbReference type="EMBL" id="AVR97343.1"/>
    </source>
</evidence>
<keyword evidence="1" id="KW-0732">Signal</keyword>
<organism evidence="2 3">
    <name type="scientific">Pseudoduganella armeniaca</name>
    <dbReference type="NCBI Taxonomy" id="2072590"/>
    <lineage>
        <taxon>Bacteria</taxon>
        <taxon>Pseudomonadati</taxon>
        <taxon>Pseudomonadota</taxon>
        <taxon>Betaproteobacteria</taxon>
        <taxon>Burkholderiales</taxon>
        <taxon>Oxalobacteraceae</taxon>
        <taxon>Telluria group</taxon>
        <taxon>Pseudoduganella</taxon>
    </lineage>
</organism>
<dbReference type="AlphaFoldDB" id="A0A2R4CCH8"/>
<evidence type="ECO:0000313" key="3">
    <source>
        <dbReference type="Proteomes" id="UP000240505"/>
    </source>
</evidence>
<sequence>MKTLVQRFTTGLAATLASLVLAASAQAAIGSASAADATLDGQPADAFAFADGWNPHSGPDGDTSGFGTAFDAYGSGAWQLLDRADTTDGFANTGQLNFTFSPMAGTTGVWGVTNTSMTTIMTLDLVMAIKAGNAAGPGCSTTRPSCRARRWTVPGRSCG</sequence>
<dbReference type="EMBL" id="CP028324">
    <property type="protein sequence ID" value="AVR97343.1"/>
    <property type="molecule type" value="Genomic_DNA"/>
</dbReference>
<gene>
    <name evidence="2" type="ORF">C9I28_18110</name>
</gene>
<feature type="chain" id="PRO_5015332960" description="PEP-CTERM sorting domain-containing protein" evidence="1">
    <location>
        <begin position="28"/>
        <end position="159"/>
    </location>
</feature>
<evidence type="ECO:0008006" key="4">
    <source>
        <dbReference type="Google" id="ProtNLM"/>
    </source>
</evidence>